<dbReference type="Pfam" id="PF01593">
    <property type="entry name" value="Amino_oxidase"/>
    <property type="match status" value="3"/>
</dbReference>
<dbReference type="GO" id="GO:0001716">
    <property type="term" value="F:L-amino-acid oxidase activity"/>
    <property type="evidence" value="ECO:0007669"/>
    <property type="project" value="TreeGrafter"/>
</dbReference>
<feature type="domain" description="Amine oxidase" evidence="2">
    <location>
        <begin position="115"/>
        <end position="198"/>
    </location>
</feature>
<dbReference type="Gene3D" id="3.30.1490.470">
    <property type="match status" value="1"/>
</dbReference>
<dbReference type="InterPro" id="IPR006311">
    <property type="entry name" value="TAT_signal"/>
</dbReference>
<dbReference type="Gene3D" id="3.30.160.490">
    <property type="match status" value="1"/>
</dbReference>
<dbReference type="Gene3D" id="3.50.50.60">
    <property type="entry name" value="FAD/NAD(P)-binding domain"/>
    <property type="match status" value="1"/>
</dbReference>
<dbReference type="PANTHER" id="PTHR10742:SF342">
    <property type="entry name" value="AMINE OXIDASE"/>
    <property type="match status" value="1"/>
</dbReference>
<feature type="domain" description="Amine oxidase" evidence="2">
    <location>
        <begin position="368"/>
        <end position="506"/>
    </location>
</feature>
<dbReference type="Gene3D" id="1.10.10.1620">
    <property type="match status" value="1"/>
</dbReference>
<protein>
    <submittedName>
        <fullName evidence="3">Flavin containing amine oxidoreductase</fullName>
        <ecNumber evidence="3">1.4.3.4</ecNumber>
    </submittedName>
</protein>
<name>A0AAC9LBE6_9PSEU</name>
<evidence type="ECO:0000313" key="3">
    <source>
        <dbReference type="EMBL" id="APU13770.1"/>
    </source>
</evidence>
<keyword evidence="3" id="KW-0560">Oxidoreductase</keyword>
<dbReference type="PROSITE" id="PS51318">
    <property type="entry name" value="TAT"/>
    <property type="match status" value="1"/>
</dbReference>
<dbReference type="AlphaFoldDB" id="A0AAC9LBE6"/>
<dbReference type="Gene3D" id="1.10.10.1790">
    <property type="match status" value="1"/>
</dbReference>
<proteinExistence type="predicted"/>
<dbReference type="InterPro" id="IPR002937">
    <property type="entry name" value="Amino_oxidase"/>
</dbReference>
<dbReference type="SUPFAM" id="SSF54373">
    <property type="entry name" value="FAD-linked reductases, C-terminal domain"/>
    <property type="match status" value="1"/>
</dbReference>
<dbReference type="Gene3D" id="6.10.250.1500">
    <property type="match status" value="1"/>
</dbReference>
<dbReference type="PANTHER" id="PTHR10742">
    <property type="entry name" value="FLAVIN MONOAMINE OXIDASE"/>
    <property type="match status" value="1"/>
</dbReference>
<dbReference type="Gene3D" id="1.10.405.10">
    <property type="entry name" value="Guanine Nucleotide Dissociation Inhibitor, domain 1"/>
    <property type="match status" value="1"/>
</dbReference>
<keyword evidence="4" id="KW-1185">Reference proteome</keyword>
<reference evidence="4" key="1">
    <citation type="submission" date="2016-06" db="EMBL/GenBank/DDBJ databases">
        <title>Complete genome sequence of Actinoalloteichus fjordicus DSM 46855 (=ADI127-17), type strain of the new species Actinoalloteichus fjordicus.</title>
        <authorList>
            <person name="Ruckert C."/>
            <person name="Nouioui I."/>
            <person name="Willmese J."/>
            <person name="van Wezel G."/>
            <person name="Klenk H.-P."/>
            <person name="Kalinowski J."/>
            <person name="Zotchev S.B."/>
        </authorList>
    </citation>
    <scope>NUCLEOTIDE SEQUENCE [LARGE SCALE GENOMIC DNA]</scope>
    <source>
        <strain evidence="4">ADI127-7</strain>
    </source>
</reference>
<dbReference type="Gene3D" id="6.10.140.1210">
    <property type="match status" value="1"/>
</dbReference>
<sequence>MGNARRPGEAVGRRSFLKAAGVAGAVPALGVMAGIPVTAQPQTGGPTPAVRTPARMQPPVDDPEKWARCLQVARDLLVVGPENEDLKLEYLKILIDDGLPRTTAPKNVLILGAGIAGLAAATLLKRAGHRVTILEANANRVGGRIKTFRTAADGGGAPFRDPRQYAEAGAMRLPDFHPLTLALADRLGLHRRLFFNVDVVPGTGNQNAPLPAVVYRSHTGEVWRRGPVNTDFRAPNPASNTWLDANGVQARRSEYAADPRGINGGFGVPASDLPRTAGALLDAAVDPLRDYYSDLGPDGVRVDRPIADQVEGWARLIYDFDGHSMDRYLREEAGLSDATVDAIGTLQNVTSRLPLSLVHSFRGLALISPSATYWELDGGSWRLPEALRTGLVDEIRMNRRAVRIEYYDPQRPESATDNVGPDGPAVWVETTTETGGDESDAGDTLPEREAFTADVAIVTLPLSSLRHVQVEPLMSYTKRRAVIEIHYDSASKVLLEFSRRWWEFTEDDWRRELDAISPGLYRRYQSRTAEVADTTRWLGAARSVDASAIPERQKEFYARHRQADEPDTRPADHVFGGGSATDNPNRFIYYPSHQIEGSAGGVVLAAYVWADDAARWDSMEDDERYVYALRGMEAVHGNRIEVFYTGAGQTQSWLRNRYAFGEAAVLTPGQLSRLQAGVRTPEGPLHFAGDHTSIKPAWIEGALESAVRAALEVHTGEVR</sequence>
<feature type="domain" description="Amine oxidase" evidence="2">
    <location>
        <begin position="572"/>
        <end position="713"/>
    </location>
</feature>
<dbReference type="EC" id="1.4.3.4" evidence="3"/>
<dbReference type="RefSeq" id="WP_075739796.1">
    <property type="nucleotide sequence ID" value="NZ_CP016076.1"/>
</dbReference>
<dbReference type="InterPro" id="IPR036188">
    <property type="entry name" value="FAD/NAD-bd_sf"/>
</dbReference>
<evidence type="ECO:0000256" key="1">
    <source>
        <dbReference type="SAM" id="MobiDB-lite"/>
    </source>
</evidence>
<evidence type="ECO:0000259" key="2">
    <source>
        <dbReference type="Pfam" id="PF01593"/>
    </source>
</evidence>
<dbReference type="KEGG" id="acad:UA74_08520"/>
<accession>A0AAC9LBE6</accession>
<dbReference type="Proteomes" id="UP000185511">
    <property type="component" value="Chromosome"/>
</dbReference>
<dbReference type="GO" id="GO:0097621">
    <property type="term" value="F:monoamine oxidase activity"/>
    <property type="evidence" value="ECO:0007669"/>
    <property type="project" value="UniProtKB-EC"/>
</dbReference>
<dbReference type="EMBL" id="CP016076">
    <property type="protein sequence ID" value="APU13770.1"/>
    <property type="molecule type" value="Genomic_DNA"/>
</dbReference>
<organism evidence="3 4">
    <name type="scientific">Actinoalloteichus fjordicus</name>
    <dbReference type="NCBI Taxonomy" id="1612552"/>
    <lineage>
        <taxon>Bacteria</taxon>
        <taxon>Bacillati</taxon>
        <taxon>Actinomycetota</taxon>
        <taxon>Actinomycetes</taxon>
        <taxon>Pseudonocardiales</taxon>
        <taxon>Pseudonocardiaceae</taxon>
        <taxon>Actinoalloteichus</taxon>
    </lineage>
</organism>
<dbReference type="SUPFAM" id="SSF51905">
    <property type="entry name" value="FAD/NAD(P)-binding domain"/>
    <property type="match status" value="1"/>
</dbReference>
<gene>
    <name evidence="3" type="ORF">UA74_08520</name>
</gene>
<evidence type="ECO:0000313" key="4">
    <source>
        <dbReference type="Proteomes" id="UP000185511"/>
    </source>
</evidence>
<dbReference type="InterPro" id="IPR050281">
    <property type="entry name" value="Flavin_monoamine_oxidase"/>
</dbReference>
<dbReference type="Gene3D" id="3.30.70.2100">
    <property type="match status" value="1"/>
</dbReference>
<feature type="region of interest" description="Disordered" evidence="1">
    <location>
        <begin position="411"/>
        <end position="444"/>
    </location>
</feature>
<dbReference type="GO" id="GO:0009063">
    <property type="term" value="P:amino acid catabolic process"/>
    <property type="evidence" value="ECO:0007669"/>
    <property type="project" value="TreeGrafter"/>
</dbReference>